<dbReference type="InterPro" id="IPR011010">
    <property type="entry name" value="DNA_brk_join_enz"/>
</dbReference>
<gene>
    <name evidence="5" type="ORF">E7512_00735</name>
</gene>
<dbReference type="EMBL" id="SVNY01000001">
    <property type="protein sequence ID" value="MBE6832107.1"/>
    <property type="molecule type" value="Genomic_DNA"/>
</dbReference>
<feature type="domain" description="Tyr recombinase" evidence="4">
    <location>
        <begin position="167"/>
        <end position="363"/>
    </location>
</feature>
<dbReference type="GO" id="GO:0015074">
    <property type="term" value="P:DNA integration"/>
    <property type="evidence" value="ECO:0007669"/>
    <property type="project" value="InterPro"/>
</dbReference>
<dbReference type="InterPro" id="IPR010998">
    <property type="entry name" value="Integrase_recombinase_N"/>
</dbReference>
<evidence type="ECO:0000256" key="3">
    <source>
        <dbReference type="ARBA" id="ARBA00023172"/>
    </source>
</evidence>
<evidence type="ECO:0000313" key="6">
    <source>
        <dbReference type="Proteomes" id="UP000754750"/>
    </source>
</evidence>
<name>A0A928KVD0_9FIRM</name>
<dbReference type="SUPFAM" id="SSF56349">
    <property type="entry name" value="DNA breaking-rejoining enzymes"/>
    <property type="match status" value="1"/>
</dbReference>
<dbReference type="InterPro" id="IPR002104">
    <property type="entry name" value="Integrase_catalytic"/>
</dbReference>
<evidence type="ECO:0000313" key="5">
    <source>
        <dbReference type="EMBL" id="MBE6832107.1"/>
    </source>
</evidence>
<dbReference type="Proteomes" id="UP000754750">
    <property type="component" value="Unassembled WGS sequence"/>
</dbReference>
<reference evidence="5" key="1">
    <citation type="submission" date="2019-04" db="EMBL/GenBank/DDBJ databases">
        <title>Evolution of Biomass-Degrading Anaerobic Consortia Revealed by Metagenomics.</title>
        <authorList>
            <person name="Peng X."/>
        </authorList>
    </citation>
    <scope>NUCLEOTIDE SEQUENCE</scope>
    <source>
        <strain evidence="5">SIG551</strain>
    </source>
</reference>
<evidence type="ECO:0000256" key="2">
    <source>
        <dbReference type="ARBA" id="ARBA00023125"/>
    </source>
</evidence>
<accession>A0A928KVD0</accession>
<dbReference type="AlphaFoldDB" id="A0A928KVD0"/>
<dbReference type="PANTHER" id="PTHR30349:SF64">
    <property type="entry name" value="PROPHAGE INTEGRASE INTD-RELATED"/>
    <property type="match status" value="1"/>
</dbReference>
<dbReference type="InterPro" id="IPR013762">
    <property type="entry name" value="Integrase-like_cat_sf"/>
</dbReference>
<dbReference type="RefSeq" id="WP_326839683.1">
    <property type="nucleotide sequence ID" value="NZ_SVNY01000001.1"/>
</dbReference>
<dbReference type="GO" id="GO:0006310">
    <property type="term" value="P:DNA recombination"/>
    <property type="evidence" value="ECO:0007669"/>
    <property type="project" value="UniProtKB-KW"/>
</dbReference>
<dbReference type="PANTHER" id="PTHR30349">
    <property type="entry name" value="PHAGE INTEGRASE-RELATED"/>
    <property type="match status" value="1"/>
</dbReference>
<dbReference type="Gene3D" id="1.10.443.10">
    <property type="entry name" value="Intergrase catalytic core"/>
    <property type="match status" value="1"/>
</dbReference>
<dbReference type="Pfam" id="PF00589">
    <property type="entry name" value="Phage_integrase"/>
    <property type="match status" value="1"/>
</dbReference>
<dbReference type="GO" id="GO:0003677">
    <property type="term" value="F:DNA binding"/>
    <property type="evidence" value="ECO:0007669"/>
    <property type="project" value="UniProtKB-KW"/>
</dbReference>
<protein>
    <submittedName>
        <fullName evidence="5">Site-specific integrase</fullName>
    </submittedName>
</protein>
<dbReference type="InterPro" id="IPR050090">
    <property type="entry name" value="Tyrosine_recombinase_XerCD"/>
</dbReference>
<keyword evidence="2" id="KW-0238">DNA-binding</keyword>
<keyword evidence="3" id="KW-0233">DNA recombination</keyword>
<evidence type="ECO:0000259" key="4">
    <source>
        <dbReference type="PROSITE" id="PS51898"/>
    </source>
</evidence>
<sequence length="391" mass="44076">MARKGENIYKRKDGRWEGRVICPQGKYQYFYAKTYRDVRAKMKNIQEQNRAANRKPAGGQANAADLFEEWLAGDAAGRLKPSTYESYYYCMRGYVIPHFSLPENTRLSEESITAFVRSIHRNGAISGSYQKKILSIFKTALREISKKSSEYAPFVEAVAFPKVKPCTELPVFSMKEQRLIEYAVQSSADKRALGIILCFYTGIRLGELCALKWGDIDFEAGTMCISRSVARIRNFESGGNKTQLYVGTPKSRTSCRKIPLPTFLLKLAEGNRLGRMAENCYVLSGSAEPFDPRAYQRLYKRLLEKAGVRTRKFHALRHTFATRALELGVDIKTLSEILGHSNVGITLNIYAHSLMEQKKKAIEKLNEMHVVQMSASPFAVNSAVMGAVPAM</sequence>
<dbReference type="Gene3D" id="1.10.150.130">
    <property type="match status" value="1"/>
</dbReference>
<comment type="caution">
    <text evidence="5">The sequence shown here is derived from an EMBL/GenBank/DDBJ whole genome shotgun (WGS) entry which is preliminary data.</text>
</comment>
<evidence type="ECO:0000256" key="1">
    <source>
        <dbReference type="ARBA" id="ARBA00008857"/>
    </source>
</evidence>
<proteinExistence type="inferred from homology"/>
<dbReference type="CDD" id="cd01189">
    <property type="entry name" value="INT_ICEBs1_C_like"/>
    <property type="match status" value="1"/>
</dbReference>
<dbReference type="PROSITE" id="PS51898">
    <property type="entry name" value="TYR_RECOMBINASE"/>
    <property type="match status" value="1"/>
</dbReference>
<organism evidence="5 6">
    <name type="scientific">Faecalispora sporosphaeroides</name>
    <dbReference type="NCBI Taxonomy" id="1549"/>
    <lineage>
        <taxon>Bacteria</taxon>
        <taxon>Bacillati</taxon>
        <taxon>Bacillota</taxon>
        <taxon>Clostridia</taxon>
        <taxon>Eubacteriales</taxon>
        <taxon>Oscillospiraceae</taxon>
        <taxon>Faecalispora</taxon>
    </lineage>
</organism>
<comment type="similarity">
    <text evidence="1">Belongs to the 'phage' integrase family.</text>
</comment>